<feature type="region of interest" description="Disordered" evidence="1">
    <location>
        <begin position="1"/>
        <end position="50"/>
    </location>
</feature>
<comment type="caution">
    <text evidence="3">The sequence shown here is derived from an EMBL/GenBank/DDBJ whole genome shotgun (WGS) entry which is preliminary data.</text>
</comment>
<dbReference type="RefSeq" id="WP_107203496.1">
    <property type="nucleotide sequence ID" value="NZ_JAYLVJ010000065.1"/>
</dbReference>
<dbReference type="Pfam" id="PF12773">
    <property type="entry name" value="DZR"/>
    <property type="match status" value="1"/>
</dbReference>
<dbReference type="EMBL" id="JAYLVJ010000065">
    <property type="protein sequence ID" value="MEO1758931.1"/>
    <property type="molecule type" value="Genomic_DNA"/>
</dbReference>
<evidence type="ECO:0000256" key="1">
    <source>
        <dbReference type="SAM" id="MobiDB-lite"/>
    </source>
</evidence>
<feature type="compositionally biased region" description="Gly residues" evidence="1">
    <location>
        <begin position="10"/>
        <end position="47"/>
    </location>
</feature>
<evidence type="ECO:0000259" key="2">
    <source>
        <dbReference type="Pfam" id="PF12773"/>
    </source>
</evidence>
<protein>
    <submittedName>
        <fullName evidence="3">Zinc ribbon domain-containing protein</fullName>
    </submittedName>
</protein>
<accession>A0ABV0E6B9</accession>
<reference evidence="3 4" key="1">
    <citation type="submission" date="2024-01" db="EMBL/GenBank/DDBJ databases">
        <title>The diversity of rhizobia nodulating Mimosa spp. in eleven states of Brazil covering several biomes is determined by host plant, location, and edaphic factors.</title>
        <authorList>
            <person name="Rouws L."/>
            <person name="Barauna A."/>
            <person name="Beukes C."/>
            <person name="De Faria S.M."/>
            <person name="Gross E."/>
            <person name="Dos Reis Junior F.B."/>
            <person name="Simon M."/>
            <person name="Maluk M."/>
            <person name="Odee D.W."/>
            <person name="Kenicer G."/>
            <person name="Young J.P.W."/>
            <person name="Reis V.M."/>
            <person name="Zilli J."/>
            <person name="James E.K."/>
        </authorList>
    </citation>
    <scope>NUCLEOTIDE SEQUENCE [LARGE SCALE GENOMIC DNA]</scope>
    <source>
        <strain evidence="3 4">JHI1651</strain>
    </source>
</reference>
<proteinExistence type="predicted"/>
<organism evidence="3 4">
    <name type="scientific">Paraburkholderia caribensis</name>
    <dbReference type="NCBI Taxonomy" id="75105"/>
    <lineage>
        <taxon>Bacteria</taxon>
        <taxon>Pseudomonadati</taxon>
        <taxon>Pseudomonadota</taxon>
        <taxon>Betaproteobacteria</taxon>
        <taxon>Burkholderiales</taxon>
        <taxon>Burkholderiaceae</taxon>
        <taxon>Paraburkholderia</taxon>
    </lineage>
</organism>
<evidence type="ECO:0000313" key="3">
    <source>
        <dbReference type="EMBL" id="MEO1758931.1"/>
    </source>
</evidence>
<feature type="domain" description="DZANK-type" evidence="2">
    <location>
        <begin position="60"/>
        <end position="104"/>
    </location>
</feature>
<name>A0ABV0E6B9_9BURK</name>
<dbReference type="Proteomes" id="UP001462961">
    <property type="component" value="Unassembled WGS sequence"/>
</dbReference>
<gene>
    <name evidence="3" type="ORF">VOI32_34105</name>
</gene>
<dbReference type="InterPro" id="IPR025874">
    <property type="entry name" value="DZR"/>
</dbReference>
<keyword evidence="4" id="KW-1185">Reference proteome</keyword>
<evidence type="ECO:0000313" key="4">
    <source>
        <dbReference type="Proteomes" id="UP001462961"/>
    </source>
</evidence>
<sequence length="108" mass="10725">MGFWERMLGGHHGSQGQGHGSGHGSGHGHGSSHGHGYGGPVDQGWGRGRAPMTSANGVACPQCKAVNAQGSRFCGQCATSLVPVSCTKCSSAIPAGAKFCSQCGNSVG</sequence>